<protein>
    <submittedName>
        <fullName evidence="1">Uncharacterized protein</fullName>
    </submittedName>
</protein>
<organism evidence="1">
    <name type="scientific">Cacopsylla melanoneura</name>
    <dbReference type="NCBI Taxonomy" id="428564"/>
    <lineage>
        <taxon>Eukaryota</taxon>
        <taxon>Metazoa</taxon>
        <taxon>Ecdysozoa</taxon>
        <taxon>Arthropoda</taxon>
        <taxon>Hexapoda</taxon>
        <taxon>Insecta</taxon>
        <taxon>Pterygota</taxon>
        <taxon>Neoptera</taxon>
        <taxon>Paraneoptera</taxon>
        <taxon>Hemiptera</taxon>
        <taxon>Sternorrhyncha</taxon>
        <taxon>Psylloidea</taxon>
        <taxon>Psyllidae</taxon>
        <taxon>Psyllinae</taxon>
        <taxon>Cacopsylla</taxon>
    </lineage>
</organism>
<accession>A0A8D8QXK2</accession>
<evidence type="ECO:0000313" key="1">
    <source>
        <dbReference type="EMBL" id="CAG6639255.1"/>
    </source>
</evidence>
<dbReference type="AlphaFoldDB" id="A0A8D8QXK2"/>
<dbReference type="EMBL" id="HBUF01106202">
    <property type="protein sequence ID" value="CAG6639255.1"/>
    <property type="molecule type" value="Transcribed_RNA"/>
</dbReference>
<proteinExistence type="predicted"/>
<reference evidence="1" key="1">
    <citation type="submission" date="2021-05" db="EMBL/GenBank/DDBJ databases">
        <authorList>
            <person name="Alioto T."/>
            <person name="Alioto T."/>
            <person name="Gomez Garrido J."/>
        </authorList>
    </citation>
    <scope>NUCLEOTIDE SEQUENCE</scope>
</reference>
<name>A0A8D8QXK2_9HEMI</name>
<sequence>METVFKQASNKSKVRLELEISAENPSTCLISCLTHSLSRLEHLKFFKLSSNSSISTLSVFQSGMFCVIVSTSFISPVASNCCGHCFSIGHQTSSWSSAVMAKLPPTLVMAMDTSQFPLWKLSISHS</sequence>